<dbReference type="KEGG" id="aser:Asera_57100"/>
<accession>A0A810LAI6</accession>
<reference evidence="1" key="1">
    <citation type="submission" date="2020-08" db="EMBL/GenBank/DDBJ databases">
        <title>Whole genome shotgun sequence of Actinocatenispora sera NBRC 101916.</title>
        <authorList>
            <person name="Komaki H."/>
            <person name="Tamura T."/>
        </authorList>
    </citation>
    <scope>NUCLEOTIDE SEQUENCE</scope>
    <source>
        <strain evidence="1">NBRC 101916</strain>
    </source>
</reference>
<keyword evidence="2" id="KW-1185">Reference proteome</keyword>
<proteinExistence type="predicted"/>
<dbReference type="Proteomes" id="UP000680750">
    <property type="component" value="Chromosome"/>
</dbReference>
<gene>
    <name evidence="1" type="ORF">Asera_57100</name>
</gene>
<evidence type="ECO:0000313" key="2">
    <source>
        <dbReference type="Proteomes" id="UP000680750"/>
    </source>
</evidence>
<dbReference type="Gene3D" id="1.20.120.640">
    <property type="entry name" value="Anticodon-binding domain of a subclass of class I aminoacyl-tRNA synthetases"/>
    <property type="match status" value="1"/>
</dbReference>
<dbReference type="EMBL" id="AP023354">
    <property type="protein sequence ID" value="BCJ31602.1"/>
    <property type="molecule type" value="Genomic_DNA"/>
</dbReference>
<name>A0A810LAI6_9ACTN</name>
<dbReference type="RefSeq" id="WP_030444111.1">
    <property type="nucleotide sequence ID" value="NZ_AP023354.1"/>
</dbReference>
<evidence type="ECO:0000313" key="1">
    <source>
        <dbReference type="EMBL" id="BCJ31602.1"/>
    </source>
</evidence>
<protein>
    <submittedName>
        <fullName evidence="1">Uncharacterized protein</fullName>
    </submittedName>
</protein>
<sequence>MLTVTDDRSGAAVPVKSRPSRLVRLTAVLPSGDDGMSWHAVRVLLVADLARRVLEGLHGNQVRTTVIGSAEALASAGERLRELWIIPTDEVRAEPAGAELVVAAADEVRPGGLDLCGAEIGGDQPVLAVAPVAELDVDGAEPTAVRLALLGVARREPVVGASVADATRRLGRWRAEVAAAARQPSAPIPASAMAGIRAACDDDLDAVALLRALDEVAEVNPAGARLETLLYVDRIVALDLARGLTAG</sequence>
<dbReference type="OrthoDB" id="4458334at2"/>
<organism evidence="1 2">
    <name type="scientific">Actinocatenispora sera</name>
    <dbReference type="NCBI Taxonomy" id="390989"/>
    <lineage>
        <taxon>Bacteria</taxon>
        <taxon>Bacillati</taxon>
        <taxon>Actinomycetota</taxon>
        <taxon>Actinomycetes</taxon>
        <taxon>Micromonosporales</taxon>
        <taxon>Micromonosporaceae</taxon>
        <taxon>Actinocatenispora</taxon>
    </lineage>
</organism>
<dbReference type="AlphaFoldDB" id="A0A810LAI6"/>